<feature type="binding site" evidence="10">
    <location>
        <position position="152"/>
    </location>
    <ligand>
        <name>Ca(2+)</name>
        <dbReference type="ChEBI" id="CHEBI:29108"/>
        <label>3</label>
    </ligand>
</feature>
<dbReference type="GO" id="GO:0008270">
    <property type="term" value="F:zinc ion binding"/>
    <property type="evidence" value="ECO:0007669"/>
    <property type="project" value="InterPro"/>
</dbReference>
<dbReference type="SUPFAM" id="SSF50923">
    <property type="entry name" value="Hemopexin-like domain"/>
    <property type="match status" value="1"/>
</dbReference>
<reference evidence="13" key="1">
    <citation type="submission" date="2025-08" db="UniProtKB">
        <authorList>
            <consortium name="Ensembl"/>
        </authorList>
    </citation>
    <scope>IDENTIFICATION</scope>
</reference>
<accession>A0A8C2K4P4</accession>
<evidence type="ECO:0000256" key="1">
    <source>
        <dbReference type="ARBA" id="ARBA00010370"/>
    </source>
</evidence>
<dbReference type="GO" id="GO:0031012">
    <property type="term" value="C:extracellular matrix"/>
    <property type="evidence" value="ECO:0007669"/>
    <property type="project" value="InterPro"/>
</dbReference>
<dbReference type="CDD" id="cd04278">
    <property type="entry name" value="ZnMc_MMP"/>
    <property type="match status" value="1"/>
</dbReference>
<keyword evidence="4" id="KW-0378">Hydrolase</keyword>
<dbReference type="SUPFAM" id="SSF47090">
    <property type="entry name" value="PGBD-like"/>
    <property type="match status" value="1"/>
</dbReference>
<dbReference type="InterPro" id="IPR033739">
    <property type="entry name" value="M10A_MMP"/>
</dbReference>
<keyword evidence="5 9" id="KW-0862">Zinc</keyword>
<dbReference type="PRINTS" id="PR00138">
    <property type="entry name" value="MATRIXIN"/>
</dbReference>
<sequence>MQSSALLCVREFQRLDAVSVMQSSALLCVREFQRLSQLPVSGGLDRVTLEKMSSPRCGVQDAWGQRVSRHHRKKRYAHTGEKWHKRHLTYRIMNGPRNLSPSQVHVAVKTAFQLWSNVSGLIFQELQHGPADIRLAFFEGEHNDGTGNAFDGPGGTLAHAFFPFRGEAHFDMSERWTLNGLKGHNLFLVMAHEIGHTLGLVHSPVRHALMSPYYKKMGSNTLLSWDDVTAVQQLYGKQPLGGRALRWTMQDWQIFQDSKGGSLTPHYCQGYFDAITTDEDGTVLVFQGSRFWTVSNGSVSAPLPLQMRWPQLSLAIEAAAFSPLDSKLYFFKGSDI</sequence>
<dbReference type="Pfam" id="PF00413">
    <property type="entry name" value="Peptidase_M10"/>
    <property type="match status" value="1"/>
</dbReference>
<dbReference type="InterPro" id="IPR006026">
    <property type="entry name" value="Peptidase_Metallo"/>
</dbReference>
<dbReference type="InterPro" id="IPR036375">
    <property type="entry name" value="Hemopexin-like_dom_sf"/>
</dbReference>
<keyword evidence="3 9" id="KW-0479">Metal-binding</keyword>
<dbReference type="PANTHER" id="PTHR10201">
    <property type="entry name" value="MATRIX METALLOPROTEINASE"/>
    <property type="match status" value="1"/>
</dbReference>
<feature type="binding site" evidence="10">
    <location>
        <position position="174"/>
    </location>
    <ligand>
        <name>Ca(2+)</name>
        <dbReference type="ChEBI" id="CHEBI:29108"/>
        <label>1</label>
    </ligand>
</feature>
<feature type="binding site" evidence="10">
    <location>
        <position position="151"/>
    </location>
    <ligand>
        <name>Ca(2+)</name>
        <dbReference type="ChEBI" id="CHEBI:29108"/>
        <label>3</label>
    </ligand>
</feature>
<name>A0A8C2K4P4_CYPCA</name>
<dbReference type="PIRSF" id="PIRSF001191">
    <property type="entry name" value="Peptidase_M10A_matrix"/>
    <property type="match status" value="1"/>
</dbReference>
<dbReference type="PROSITE" id="PS51642">
    <property type="entry name" value="HEMOPEXIN_2"/>
    <property type="match status" value="1"/>
</dbReference>
<feature type="binding site" evidence="10">
    <location>
        <position position="169"/>
    </location>
    <ligand>
        <name>Zn(2+)</name>
        <dbReference type="ChEBI" id="CHEBI:29105"/>
        <label>1</label>
    </ligand>
</feature>
<dbReference type="InterPro" id="IPR021190">
    <property type="entry name" value="Pept_M10A"/>
</dbReference>
<dbReference type="GO" id="GO:0030198">
    <property type="term" value="P:extracellular matrix organization"/>
    <property type="evidence" value="ECO:0007669"/>
    <property type="project" value="TreeGrafter"/>
</dbReference>
<evidence type="ECO:0000313" key="13">
    <source>
        <dbReference type="Ensembl" id="ENSCCRP00020103154.1"/>
    </source>
</evidence>
<evidence type="ECO:0000256" key="4">
    <source>
        <dbReference type="ARBA" id="ARBA00022801"/>
    </source>
</evidence>
<dbReference type="SUPFAM" id="SSF55486">
    <property type="entry name" value="Metalloproteases ('zincins'), catalytic domain"/>
    <property type="match status" value="1"/>
</dbReference>
<dbReference type="GO" id="GO:0005615">
    <property type="term" value="C:extracellular space"/>
    <property type="evidence" value="ECO:0007669"/>
    <property type="project" value="TreeGrafter"/>
</dbReference>
<feature type="binding site" evidence="10">
    <location>
        <position position="159"/>
    </location>
    <ligand>
        <name>Zn(2+)</name>
        <dbReference type="ChEBI" id="CHEBI:29105"/>
        <label>1</label>
    </ligand>
</feature>
<dbReference type="PANTHER" id="PTHR10201:SF298">
    <property type="entry name" value="MATRIX METALLOPROTEINASE-28"/>
    <property type="match status" value="1"/>
</dbReference>
<dbReference type="InterPro" id="IPR001818">
    <property type="entry name" value="Pept_M10_metallopeptidase"/>
</dbReference>
<dbReference type="Gene3D" id="3.40.390.10">
    <property type="entry name" value="Collagenase (Catalytic Domain)"/>
    <property type="match status" value="1"/>
</dbReference>
<dbReference type="Ensembl" id="ENSCCRT00020112705.1">
    <property type="protein sequence ID" value="ENSCCRP00020103154.1"/>
    <property type="gene ID" value="ENSCCRG00020047177.1"/>
</dbReference>
<keyword evidence="6 10" id="KW-0106">Calcium</keyword>
<proteinExistence type="inferred from homology"/>
<feature type="binding site" evidence="10">
    <location>
        <position position="132"/>
    </location>
    <ligand>
        <name>Ca(2+)</name>
        <dbReference type="ChEBI" id="CHEBI:29108"/>
        <label>2</label>
    </ligand>
</feature>
<dbReference type="InterPro" id="IPR036365">
    <property type="entry name" value="PGBD-like_sf"/>
</dbReference>
<protein>
    <submittedName>
        <fullName evidence="13">Matrix metallopeptidase 28</fullName>
    </submittedName>
</protein>
<feature type="repeat" description="Hemopexin" evidence="11">
    <location>
        <begin position="269"/>
        <end position="312"/>
    </location>
</feature>
<feature type="active site" evidence="8">
    <location>
        <position position="193"/>
    </location>
</feature>
<feature type="binding site" evidence="9">
    <location>
        <position position="196"/>
    </location>
    <ligand>
        <name>Zn(2+)</name>
        <dbReference type="ChEBI" id="CHEBI:29105"/>
        <label>2</label>
        <note>catalytic</note>
    </ligand>
</feature>
<evidence type="ECO:0000256" key="6">
    <source>
        <dbReference type="ARBA" id="ARBA00022837"/>
    </source>
</evidence>
<feature type="binding site" evidence="10">
    <location>
        <position position="171"/>
    </location>
    <ligand>
        <name>Ca(2+)</name>
        <dbReference type="ChEBI" id="CHEBI:29108"/>
        <label>3</label>
    </ligand>
</feature>
<evidence type="ECO:0000256" key="10">
    <source>
        <dbReference type="PIRSR" id="PIRSR621190-2"/>
    </source>
</evidence>
<dbReference type="GO" id="GO:0004222">
    <property type="term" value="F:metalloendopeptidase activity"/>
    <property type="evidence" value="ECO:0007669"/>
    <property type="project" value="InterPro"/>
</dbReference>
<feature type="binding site" evidence="10">
    <location>
        <position position="210"/>
    </location>
    <ligand>
        <name>Zn(2+)</name>
        <dbReference type="ChEBI" id="CHEBI:29105"/>
        <label>2</label>
        <note>catalytic</note>
    </ligand>
</feature>
<evidence type="ECO:0000313" key="14">
    <source>
        <dbReference type="Proteomes" id="UP000694701"/>
    </source>
</evidence>
<comment type="cofactor">
    <cofactor evidence="10">
        <name>Zn(2+)</name>
        <dbReference type="ChEBI" id="CHEBI:29105"/>
    </cofactor>
    <text evidence="10">Binds 2 Zn(2+) ions per subunit.</text>
</comment>
<evidence type="ECO:0000256" key="5">
    <source>
        <dbReference type="ARBA" id="ARBA00022833"/>
    </source>
</evidence>
<evidence type="ECO:0000256" key="11">
    <source>
        <dbReference type="PROSITE-ProRule" id="PRU01011"/>
    </source>
</evidence>
<dbReference type="FunFam" id="3.40.390.10:FF:000021">
    <property type="entry name" value="Matrix metallopeptidase 28"/>
    <property type="match status" value="1"/>
</dbReference>
<evidence type="ECO:0000256" key="2">
    <source>
        <dbReference type="ARBA" id="ARBA00022670"/>
    </source>
</evidence>
<feature type="binding site" evidence="10">
    <location>
        <position position="142"/>
    </location>
    <ligand>
        <name>Zn(2+)</name>
        <dbReference type="ChEBI" id="CHEBI:29105"/>
        <label>1</label>
    </ligand>
</feature>
<feature type="binding site" evidence="10">
    <location>
        <position position="275"/>
    </location>
    <ligand>
        <name>Ca(2+)</name>
        <dbReference type="ChEBI" id="CHEBI:29108"/>
        <label>5</label>
    </ligand>
</feature>
<feature type="binding site" evidence="10">
    <location>
        <position position="144"/>
    </location>
    <ligand>
        <name>Zn(2+)</name>
        <dbReference type="ChEBI" id="CHEBI:29105"/>
        <label>1</label>
    </ligand>
</feature>
<dbReference type="GO" id="GO:0006508">
    <property type="term" value="P:proteolysis"/>
    <property type="evidence" value="ECO:0007669"/>
    <property type="project" value="UniProtKB-KW"/>
</dbReference>
<evidence type="ECO:0000256" key="3">
    <source>
        <dbReference type="ARBA" id="ARBA00022723"/>
    </source>
</evidence>
<dbReference type="InterPro" id="IPR024079">
    <property type="entry name" value="MetalloPept_cat_dom_sf"/>
</dbReference>
<feature type="binding site" description="in inhibited form" evidence="10">
    <location>
        <position position="57"/>
    </location>
    <ligand>
        <name>Zn(2+)</name>
        <dbReference type="ChEBI" id="CHEBI:29105"/>
        <label>2</label>
        <note>catalytic</note>
    </ligand>
</feature>
<comment type="similarity">
    <text evidence="1">Belongs to the peptidase M10A family.</text>
</comment>
<feature type="domain" description="Peptidase metallopeptidase" evidence="12">
    <location>
        <begin position="79"/>
        <end position="237"/>
    </location>
</feature>
<evidence type="ECO:0000256" key="7">
    <source>
        <dbReference type="ARBA" id="ARBA00023049"/>
    </source>
</evidence>
<feature type="binding site" evidence="9">
    <location>
        <position position="192"/>
    </location>
    <ligand>
        <name>Zn(2+)</name>
        <dbReference type="ChEBI" id="CHEBI:29105"/>
        <label>2</label>
        <note>catalytic</note>
    </ligand>
</feature>
<dbReference type="SMART" id="SM00235">
    <property type="entry name" value="ZnMc"/>
    <property type="match status" value="1"/>
</dbReference>
<dbReference type="Gene3D" id="2.110.10.10">
    <property type="entry name" value="Hemopexin-like domain"/>
    <property type="match status" value="1"/>
</dbReference>
<feature type="binding site" evidence="9">
    <location>
        <position position="202"/>
    </location>
    <ligand>
        <name>Zn(2+)</name>
        <dbReference type="ChEBI" id="CHEBI:29105"/>
        <label>2</label>
        <note>catalytic</note>
    </ligand>
</feature>
<evidence type="ECO:0000256" key="9">
    <source>
        <dbReference type="PIRSR" id="PIRSR001191-2"/>
    </source>
</evidence>
<dbReference type="AlphaFoldDB" id="A0A8C2K4P4"/>
<comment type="cofactor">
    <cofactor evidence="10">
        <name>Ca(2+)</name>
        <dbReference type="ChEBI" id="CHEBI:29108"/>
    </cofactor>
    <text evidence="10">Can bind about 5 Ca(2+) ions per subunit.</text>
</comment>
<dbReference type="GO" id="GO:0030574">
    <property type="term" value="P:collagen catabolic process"/>
    <property type="evidence" value="ECO:0007669"/>
    <property type="project" value="TreeGrafter"/>
</dbReference>
<feature type="binding site" evidence="10">
    <location>
        <position position="319"/>
    </location>
    <ligand>
        <name>Ca(2+)</name>
        <dbReference type="ChEBI" id="CHEBI:29108"/>
        <label>5</label>
    </ligand>
</feature>
<keyword evidence="7" id="KW-0482">Metalloprotease</keyword>
<evidence type="ECO:0000259" key="12">
    <source>
        <dbReference type="SMART" id="SM00235"/>
    </source>
</evidence>
<dbReference type="InterPro" id="IPR018487">
    <property type="entry name" value="Hemopexin-like_repeat"/>
</dbReference>
<dbReference type="Proteomes" id="UP000694701">
    <property type="component" value="Unplaced"/>
</dbReference>
<feature type="binding site" evidence="10">
    <location>
        <position position="273"/>
    </location>
    <ligand>
        <name>Ca(2+)</name>
        <dbReference type="ChEBI" id="CHEBI:29108"/>
        <label>4</label>
    </ligand>
</feature>
<feature type="binding site" evidence="10">
    <location>
        <position position="174"/>
    </location>
    <ligand>
        <name>Ca(2+)</name>
        <dbReference type="ChEBI" id="CHEBI:29108"/>
        <label>3</label>
    </ligand>
</feature>
<organism evidence="13 14">
    <name type="scientific">Cyprinus carpio</name>
    <name type="common">Common carp</name>
    <dbReference type="NCBI Taxonomy" id="7962"/>
    <lineage>
        <taxon>Eukaryota</taxon>
        <taxon>Metazoa</taxon>
        <taxon>Chordata</taxon>
        <taxon>Craniata</taxon>
        <taxon>Vertebrata</taxon>
        <taxon>Euteleostomi</taxon>
        <taxon>Actinopterygii</taxon>
        <taxon>Neopterygii</taxon>
        <taxon>Teleostei</taxon>
        <taxon>Ostariophysi</taxon>
        <taxon>Cypriniformes</taxon>
        <taxon>Cyprinidae</taxon>
        <taxon>Cyprininae</taxon>
        <taxon>Cyprinus</taxon>
    </lineage>
</organism>
<keyword evidence="2" id="KW-0645">Protease</keyword>
<evidence type="ECO:0000256" key="8">
    <source>
        <dbReference type="PIRSR" id="PIRSR001191-1"/>
    </source>
</evidence>